<organism evidence="2 3">
    <name type="scientific">Alosa alosa</name>
    <name type="common">allis shad</name>
    <dbReference type="NCBI Taxonomy" id="278164"/>
    <lineage>
        <taxon>Eukaryota</taxon>
        <taxon>Metazoa</taxon>
        <taxon>Chordata</taxon>
        <taxon>Craniata</taxon>
        <taxon>Vertebrata</taxon>
        <taxon>Euteleostomi</taxon>
        <taxon>Actinopterygii</taxon>
        <taxon>Neopterygii</taxon>
        <taxon>Teleostei</taxon>
        <taxon>Clupei</taxon>
        <taxon>Clupeiformes</taxon>
        <taxon>Clupeoidei</taxon>
        <taxon>Clupeidae</taxon>
        <taxon>Alosa</taxon>
    </lineage>
</organism>
<reference evidence="2" key="1">
    <citation type="submission" date="2020-10" db="EMBL/GenBank/DDBJ databases">
        <title>Chromosome-scale genome assembly of the Allis shad, Alosa alosa.</title>
        <authorList>
            <person name="Margot Z."/>
            <person name="Christophe K."/>
            <person name="Cabau C."/>
            <person name="Louis A."/>
            <person name="Berthelot C."/>
            <person name="Parey E."/>
            <person name="Roest Crollius H."/>
            <person name="Montfort J."/>
            <person name="Robinson-Rechavi M."/>
            <person name="Bucao C."/>
            <person name="Bouchez O."/>
            <person name="Gislard M."/>
            <person name="Lluch J."/>
            <person name="Milhes M."/>
            <person name="Lampietro C."/>
            <person name="Lopez Roques C."/>
            <person name="Donnadieu C."/>
            <person name="Braasch I."/>
            <person name="Desvignes T."/>
            <person name="Postlethwait J."/>
            <person name="Bobe J."/>
            <person name="Guiguen Y."/>
        </authorList>
    </citation>
    <scope>NUCLEOTIDE SEQUENCE</scope>
    <source>
        <strain evidence="2">M-15738</strain>
        <tissue evidence="2">Blood</tissue>
    </source>
</reference>
<dbReference type="Proteomes" id="UP000823561">
    <property type="component" value="Chromosome 16"/>
</dbReference>
<dbReference type="EMBL" id="JADWDJ010000016">
    <property type="protein sequence ID" value="KAG5268918.1"/>
    <property type="molecule type" value="Genomic_DNA"/>
</dbReference>
<keyword evidence="3" id="KW-1185">Reference proteome</keyword>
<name>A0AAV6G1I2_9TELE</name>
<evidence type="ECO:0000256" key="1">
    <source>
        <dbReference type="SAM" id="MobiDB-lite"/>
    </source>
</evidence>
<proteinExistence type="predicted"/>
<protein>
    <submittedName>
        <fullName evidence="2">Uncharacterized protein</fullName>
    </submittedName>
</protein>
<gene>
    <name evidence="2" type="ORF">AALO_G00217900</name>
</gene>
<evidence type="ECO:0000313" key="3">
    <source>
        <dbReference type="Proteomes" id="UP000823561"/>
    </source>
</evidence>
<dbReference type="AlphaFoldDB" id="A0AAV6G1I2"/>
<feature type="region of interest" description="Disordered" evidence="1">
    <location>
        <begin position="47"/>
        <end position="70"/>
    </location>
</feature>
<evidence type="ECO:0000313" key="2">
    <source>
        <dbReference type="EMBL" id="KAG5268918.1"/>
    </source>
</evidence>
<accession>A0AAV6G1I2</accession>
<sequence length="70" mass="7736">MPLKRRESSTALRCCAADLPDGWIRMLLVVDGFSRGIARCCEEKLSDSFSHGRGGHKACHQVQPGRRSGH</sequence>
<comment type="caution">
    <text evidence="2">The sequence shown here is derived from an EMBL/GenBank/DDBJ whole genome shotgun (WGS) entry which is preliminary data.</text>
</comment>